<keyword evidence="7" id="KW-1185">Reference proteome</keyword>
<dbReference type="RefSeq" id="WP_160738015.1">
    <property type="nucleotide sequence ID" value="NZ_WTYQ01000001.1"/>
</dbReference>
<evidence type="ECO:0000256" key="2">
    <source>
        <dbReference type="ARBA" id="ARBA00022670"/>
    </source>
</evidence>
<dbReference type="PANTHER" id="PTHR33209">
    <property type="entry name" value="PROTEASE 4"/>
    <property type="match status" value="1"/>
</dbReference>
<dbReference type="EMBL" id="WTYQ01000001">
    <property type="protein sequence ID" value="MXP24820.1"/>
    <property type="molecule type" value="Genomic_DNA"/>
</dbReference>
<gene>
    <name evidence="6" type="ORF">GRI39_02005</name>
</gene>
<comment type="caution">
    <text evidence="6">The sequence shown here is derived from an EMBL/GenBank/DDBJ whole genome shotgun (WGS) entry which is preliminary data.</text>
</comment>
<dbReference type="GO" id="GO:0006508">
    <property type="term" value="P:proteolysis"/>
    <property type="evidence" value="ECO:0007669"/>
    <property type="project" value="UniProtKB-KW"/>
</dbReference>
<dbReference type="AlphaFoldDB" id="A0A845A3R2"/>
<sequence length="305" mass="33368">MKGRSEPNRQLPMLAQRIFNTPLMIHEHKAEIIVAALQHRLGVGNFDRIDSTALGATDMLSLSGDARRDRDNWKPFAQDDDIAVIPVSGTLVHKFGWLDPVSGMTGYDGIIRKFRAALMDSTIRAIWFDIDSPGGEVAGCFAMCEEIAKSTLSEGGPKPVWAYINEQATSAAYAVASVCDRVYGPRTMITGSIGAYIMYIDFSRALDKNGMTPEIIRSGKRKGRMTGTEPLDDPALAKLQAMVDETRDIFANMVAMGRGLSVDTVLNTEAEIYSGADAVKTGLVDDIMSETEAWELLQLELGRRA</sequence>
<evidence type="ECO:0000256" key="4">
    <source>
        <dbReference type="ARBA" id="ARBA00022825"/>
    </source>
</evidence>
<proteinExistence type="inferred from homology"/>
<dbReference type="OrthoDB" id="266140at2"/>
<evidence type="ECO:0000313" key="6">
    <source>
        <dbReference type="EMBL" id="MXP24820.1"/>
    </source>
</evidence>
<comment type="similarity">
    <text evidence="1">Belongs to the peptidase S49 family.</text>
</comment>
<name>A0A845A3R2_9SPHN</name>
<organism evidence="6 7">
    <name type="scientific">Altericroceibacterium indicum</name>
    <dbReference type="NCBI Taxonomy" id="374177"/>
    <lineage>
        <taxon>Bacteria</taxon>
        <taxon>Pseudomonadati</taxon>
        <taxon>Pseudomonadota</taxon>
        <taxon>Alphaproteobacteria</taxon>
        <taxon>Sphingomonadales</taxon>
        <taxon>Erythrobacteraceae</taxon>
        <taxon>Altericroceibacterium</taxon>
    </lineage>
</organism>
<accession>A0A845A3R2</accession>
<dbReference type="InterPro" id="IPR002142">
    <property type="entry name" value="Peptidase_S49"/>
</dbReference>
<dbReference type="Pfam" id="PF01343">
    <property type="entry name" value="Peptidase_S49"/>
    <property type="match status" value="1"/>
</dbReference>
<evidence type="ECO:0000313" key="7">
    <source>
        <dbReference type="Proteomes" id="UP000460561"/>
    </source>
</evidence>
<keyword evidence="2" id="KW-0645">Protease</keyword>
<protein>
    <submittedName>
        <fullName evidence="6">S49 family peptidase</fullName>
    </submittedName>
</protein>
<dbReference type="SUPFAM" id="SSF52096">
    <property type="entry name" value="ClpP/crotonase"/>
    <property type="match status" value="1"/>
</dbReference>
<dbReference type="Gene3D" id="6.20.330.10">
    <property type="match status" value="1"/>
</dbReference>
<dbReference type="Gene3D" id="3.90.226.10">
    <property type="entry name" value="2-enoyl-CoA Hydratase, Chain A, domain 1"/>
    <property type="match status" value="1"/>
</dbReference>
<keyword evidence="4" id="KW-0720">Serine protease</keyword>
<dbReference type="InterPro" id="IPR029045">
    <property type="entry name" value="ClpP/crotonase-like_dom_sf"/>
</dbReference>
<keyword evidence="3" id="KW-0378">Hydrolase</keyword>
<evidence type="ECO:0000256" key="3">
    <source>
        <dbReference type="ARBA" id="ARBA00022801"/>
    </source>
</evidence>
<dbReference type="PANTHER" id="PTHR33209:SF1">
    <property type="entry name" value="PEPTIDASE S49 DOMAIN-CONTAINING PROTEIN"/>
    <property type="match status" value="1"/>
</dbReference>
<dbReference type="GO" id="GO:0008236">
    <property type="term" value="F:serine-type peptidase activity"/>
    <property type="evidence" value="ECO:0007669"/>
    <property type="project" value="UniProtKB-KW"/>
</dbReference>
<dbReference type="CDD" id="cd07022">
    <property type="entry name" value="S49_Sppa_36K_type"/>
    <property type="match status" value="1"/>
</dbReference>
<evidence type="ECO:0000256" key="1">
    <source>
        <dbReference type="ARBA" id="ARBA00008683"/>
    </source>
</evidence>
<dbReference type="Proteomes" id="UP000460561">
    <property type="component" value="Unassembled WGS sequence"/>
</dbReference>
<feature type="domain" description="Peptidase S49" evidence="5">
    <location>
        <begin position="158"/>
        <end position="298"/>
    </location>
</feature>
<dbReference type="InterPro" id="IPR033855">
    <property type="entry name" value="Protein_C"/>
</dbReference>
<reference evidence="6 7" key="1">
    <citation type="submission" date="2019-12" db="EMBL/GenBank/DDBJ databases">
        <title>Genomic-based taxomic classification of the family Erythrobacteraceae.</title>
        <authorList>
            <person name="Xu L."/>
        </authorList>
    </citation>
    <scope>NUCLEOTIDE SEQUENCE [LARGE SCALE GENOMIC DNA]</scope>
    <source>
        <strain evidence="6 7">DSM 18604</strain>
    </source>
</reference>
<evidence type="ECO:0000259" key="5">
    <source>
        <dbReference type="Pfam" id="PF01343"/>
    </source>
</evidence>